<dbReference type="InterPro" id="IPR008092">
    <property type="entry name" value="Ribosomal_mS29_met"/>
</dbReference>
<dbReference type="PANTHER" id="PTHR12810">
    <property type="entry name" value="MITOCHONDRIAL 28S RIBOSOMAL PROTEIN S29"/>
    <property type="match status" value="1"/>
</dbReference>
<comment type="caution">
    <text evidence="8">The sequence shown here is derived from an EMBL/GenBank/DDBJ whole genome shotgun (WGS) entry which is preliminary data.</text>
</comment>
<evidence type="ECO:0000313" key="8">
    <source>
        <dbReference type="EMBL" id="KAK4873342.1"/>
    </source>
</evidence>
<name>A0AAN7NYZ9_9COLE</name>
<dbReference type="GO" id="GO:0003735">
    <property type="term" value="F:structural constituent of ribosome"/>
    <property type="evidence" value="ECO:0007669"/>
    <property type="project" value="TreeGrafter"/>
</dbReference>
<evidence type="ECO:0000256" key="4">
    <source>
        <dbReference type="ARBA" id="ARBA00022980"/>
    </source>
</evidence>
<proteinExistence type="inferred from homology"/>
<evidence type="ECO:0000313" key="9">
    <source>
        <dbReference type="Proteomes" id="UP001353858"/>
    </source>
</evidence>
<dbReference type="AlphaFoldDB" id="A0AAN7NYZ9"/>
<sequence>MLKTSSLKLLSKRIFYVQPLSTQVQPQERLQTFRTTEDNPLNHTSEHIGQFYKLSPDAKKQLFLHGGLPKSFEVQIKTFTESCLMIRQPSIDIINCMKVINYTNPVVRFVLYSKKGNGKTLSMAHVIHYAFEAGFLVVHVPWVGNWMRRCKEKSNSEFKPGNIDLNVDAAAWLMHFKHQNSHLINNSDFKTSQDYVWSKRETTLKDTPLVELIEHGINRIKFASQCIVALAEEIKKLSQEGKCKTLVAIDGFNGFFYPNTRILTEKKEVVHPGNVTLTEAFLNLSKCDWSNAVVVVTVDELAIAEKDQICCLPRYLLGKKGFEHMDPFVPVPVLAYSDKEFKSCMDYFRERRWVLPVSGQDEELQFLSGGNPYRLMQLCNSL</sequence>
<dbReference type="Pfam" id="PF10236">
    <property type="entry name" value="DAP3"/>
    <property type="match status" value="1"/>
</dbReference>
<gene>
    <name evidence="8" type="ORF">RN001_015371</name>
</gene>
<evidence type="ECO:0000256" key="7">
    <source>
        <dbReference type="ARBA" id="ARBA00035140"/>
    </source>
</evidence>
<keyword evidence="3" id="KW-0809">Transit peptide</keyword>
<evidence type="ECO:0000256" key="2">
    <source>
        <dbReference type="ARBA" id="ARBA00009863"/>
    </source>
</evidence>
<comment type="subcellular location">
    <subcellularLocation>
        <location evidence="1">Mitochondrion</location>
    </subcellularLocation>
</comment>
<reference evidence="9" key="1">
    <citation type="submission" date="2023-01" db="EMBL/GenBank/DDBJ databases">
        <title>Key to firefly adult light organ development and bioluminescence: homeobox transcription factors regulate luciferase expression and transportation to peroxisome.</title>
        <authorList>
            <person name="Fu X."/>
        </authorList>
    </citation>
    <scope>NUCLEOTIDE SEQUENCE [LARGE SCALE GENOMIC DNA]</scope>
</reference>
<dbReference type="InterPro" id="IPR019368">
    <property type="entry name" value="Ribosomal_mS29"/>
</dbReference>
<protein>
    <recommendedName>
        <fullName evidence="7">Small ribosomal subunit protein mS29</fullName>
    </recommendedName>
</protein>
<evidence type="ECO:0000256" key="6">
    <source>
        <dbReference type="ARBA" id="ARBA00023274"/>
    </source>
</evidence>
<dbReference type="EMBL" id="JARPUR010000007">
    <property type="protein sequence ID" value="KAK4873342.1"/>
    <property type="molecule type" value="Genomic_DNA"/>
</dbReference>
<dbReference type="GO" id="GO:0005763">
    <property type="term" value="C:mitochondrial small ribosomal subunit"/>
    <property type="evidence" value="ECO:0007669"/>
    <property type="project" value="TreeGrafter"/>
</dbReference>
<evidence type="ECO:0000256" key="1">
    <source>
        <dbReference type="ARBA" id="ARBA00004173"/>
    </source>
</evidence>
<dbReference type="GO" id="GO:0006915">
    <property type="term" value="P:apoptotic process"/>
    <property type="evidence" value="ECO:0007669"/>
    <property type="project" value="InterPro"/>
</dbReference>
<dbReference type="Proteomes" id="UP001353858">
    <property type="component" value="Unassembled WGS sequence"/>
</dbReference>
<organism evidence="8 9">
    <name type="scientific">Aquatica leii</name>
    <dbReference type="NCBI Taxonomy" id="1421715"/>
    <lineage>
        <taxon>Eukaryota</taxon>
        <taxon>Metazoa</taxon>
        <taxon>Ecdysozoa</taxon>
        <taxon>Arthropoda</taxon>
        <taxon>Hexapoda</taxon>
        <taxon>Insecta</taxon>
        <taxon>Pterygota</taxon>
        <taxon>Neoptera</taxon>
        <taxon>Endopterygota</taxon>
        <taxon>Coleoptera</taxon>
        <taxon>Polyphaga</taxon>
        <taxon>Elateriformia</taxon>
        <taxon>Elateroidea</taxon>
        <taxon>Lampyridae</taxon>
        <taxon>Luciolinae</taxon>
        <taxon>Aquatica</taxon>
    </lineage>
</organism>
<accession>A0AAN7NYZ9</accession>
<comment type="similarity">
    <text evidence="2">Belongs to the mitochondrion-specific ribosomal protein mS29 family.</text>
</comment>
<evidence type="ECO:0000256" key="3">
    <source>
        <dbReference type="ARBA" id="ARBA00022946"/>
    </source>
</evidence>
<keyword evidence="6" id="KW-0687">Ribonucleoprotein</keyword>
<dbReference type="PANTHER" id="PTHR12810:SF0">
    <property type="entry name" value="SMALL RIBOSOMAL SUBUNIT PROTEIN MS29"/>
    <property type="match status" value="1"/>
</dbReference>
<keyword evidence="5" id="KW-0496">Mitochondrion</keyword>
<keyword evidence="4" id="KW-0689">Ribosomal protein</keyword>
<dbReference type="PRINTS" id="PR01716">
    <property type="entry name" value="DEATHASSOCP3"/>
</dbReference>
<evidence type="ECO:0000256" key="5">
    <source>
        <dbReference type="ARBA" id="ARBA00023128"/>
    </source>
</evidence>
<keyword evidence="9" id="KW-1185">Reference proteome</keyword>